<feature type="compositionally biased region" description="Low complexity" evidence="1">
    <location>
        <begin position="73"/>
        <end position="82"/>
    </location>
</feature>
<feature type="compositionally biased region" description="Basic and acidic residues" evidence="1">
    <location>
        <begin position="84"/>
        <end position="103"/>
    </location>
</feature>
<protein>
    <submittedName>
        <fullName evidence="4">Thioredoxin</fullName>
    </submittedName>
</protein>
<keyword evidence="2" id="KW-0472">Membrane</keyword>
<evidence type="ECO:0000313" key="5">
    <source>
        <dbReference type="Proteomes" id="UP000281343"/>
    </source>
</evidence>
<reference evidence="4 5" key="1">
    <citation type="submission" date="2018-10" db="EMBL/GenBank/DDBJ databases">
        <authorList>
            <person name="Jung H.S."/>
            <person name="Jeon C.O."/>
        </authorList>
    </citation>
    <scope>NUCLEOTIDE SEQUENCE [LARGE SCALE GENOMIC DNA]</scope>
    <source>
        <strain evidence="4 5">MA-7-27</strain>
    </source>
</reference>
<gene>
    <name evidence="4" type="ORF">D9R08_01365</name>
</gene>
<sequence>MRLTCPNCSARYEVDDDMIPADGRDVQCSNCSTTWFQPGPRIAASTSDGEHDAPHADEASLPPEETETDEPAAPETAEAPVEPEAERAQDDGENGHDAPKETDTSAQPRTRRDLDPALRDLLREEAEREARLRQAAQETVETQDEMPLDQPPPAPPAGHGQTDRRMPDADDSFDDDALDEMISSSVHDGPRRDLLPDIEEINSTLRATSDRNAGESEASDVETLDEAPRRRRGIRLGFGLVLLIAAGLVAVYSNAVQIAERLPQAGPAIQAYVTQVDEARFWLDGLAQGVLQREDAQASE</sequence>
<dbReference type="Proteomes" id="UP000281343">
    <property type="component" value="Unassembled WGS sequence"/>
</dbReference>
<keyword evidence="2" id="KW-1133">Transmembrane helix</keyword>
<organism evidence="4 5">
    <name type="scientific">Rhodophyticola porphyridii</name>
    <dbReference type="NCBI Taxonomy" id="1852017"/>
    <lineage>
        <taxon>Bacteria</taxon>
        <taxon>Pseudomonadati</taxon>
        <taxon>Pseudomonadota</taxon>
        <taxon>Alphaproteobacteria</taxon>
        <taxon>Rhodobacterales</taxon>
        <taxon>Roseobacteraceae</taxon>
        <taxon>Rhodophyticola</taxon>
    </lineage>
</organism>
<feature type="compositionally biased region" description="Basic and acidic residues" evidence="1">
    <location>
        <begin position="110"/>
        <end position="132"/>
    </location>
</feature>
<name>A0A3L9Y5E4_9RHOB</name>
<comment type="caution">
    <text evidence="4">The sequence shown here is derived from an EMBL/GenBank/DDBJ whole genome shotgun (WGS) entry which is preliminary data.</text>
</comment>
<dbReference type="AlphaFoldDB" id="A0A3L9Y5E4"/>
<accession>A0A3L9Y5E4</accession>
<evidence type="ECO:0000259" key="3">
    <source>
        <dbReference type="Pfam" id="PF13717"/>
    </source>
</evidence>
<dbReference type="NCBIfam" id="TIGR02098">
    <property type="entry name" value="MJ0042_CXXC"/>
    <property type="match status" value="1"/>
</dbReference>
<keyword evidence="5" id="KW-1185">Reference proteome</keyword>
<dbReference type="OrthoDB" id="7159357at2"/>
<dbReference type="Pfam" id="PF13717">
    <property type="entry name" value="Zn_ribbon_4"/>
    <property type="match status" value="1"/>
</dbReference>
<feature type="region of interest" description="Disordered" evidence="1">
    <location>
        <begin position="31"/>
        <end position="176"/>
    </location>
</feature>
<dbReference type="RefSeq" id="WP_121896204.1">
    <property type="nucleotide sequence ID" value="NZ_RCNT01000001.1"/>
</dbReference>
<evidence type="ECO:0000313" key="4">
    <source>
        <dbReference type="EMBL" id="RMA43612.1"/>
    </source>
</evidence>
<dbReference type="InterPro" id="IPR011723">
    <property type="entry name" value="Znf/thioredoxin_put"/>
</dbReference>
<feature type="transmembrane region" description="Helical" evidence="2">
    <location>
        <begin position="236"/>
        <end position="255"/>
    </location>
</feature>
<evidence type="ECO:0000256" key="1">
    <source>
        <dbReference type="SAM" id="MobiDB-lite"/>
    </source>
</evidence>
<proteinExistence type="predicted"/>
<keyword evidence="2" id="KW-0812">Transmembrane</keyword>
<dbReference type="EMBL" id="RCNT01000001">
    <property type="protein sequence ID" value="RMA43612.1"/>
    <property type="molecule type" value="Genomic_DNA"/>
</dbReference>
<evidence type="ECO:0000256" key="2">
    <source>
        <dbReference type="SAM" id="Phobius"/>
    </source>
</evidence>
<feature type="compositionally biased region" description="Basic and acidic residues" evidence="1">
    <location>
        <begin position="48"/>
        <end position="58"/>
    </location>
</feature>
<feature type="domain" description="Zinc finger/thioredoxin putative" evidence="3">
    <location>
        <begin position="1"/>
        <end position="36"/>
    </location>
</feature>